<dbReference type="EMBL" id="LAZR01020808">
    <property type="protein sequence ID" value="KKL87553.1"/>
    <property type="molecule type" value="Genomic_DNA"/>
</dbReference>
<accession>A0A0F9FMU6</accession>
<gene>
    <name evidence="1" type="ORF">LCGC14_1933570</name>
</gene>
<reference evidence="1" key="1">
    <citation type="journal article" date="2015" name="Nature">
        <title>Complex archaea that bridge the gap between prokaryotes and eukaryotes.</title>
        <authorList>
            <person name="Spang A."/>
            <person name="Saw J.H."/>
            <person name="Jorgensen S.L."/>
            <person name="Zaremba-Niedzwiedzka K."/>
            <person name="Martijn J."/>
            <person name="Lind A.E."/>
            <person name="van Eijk R."/>
            <person name="Schleper C."/>
            <person name="Guy L."/>
            <person name="Ettema T.J."/>
        </authorList>
    </citation>
    <scope>NUCLEOTIDE SEQUENCE</scope>
</reference>
<evidence type="ECO:0000313" key="1">
    <source>
        <dbReference type="EMBL" id="KKL87553.1"/>
    </source>
</evidence>
<proteinExistence type="predicted"/>
<protein>
    <submittedName>
        <fullName evidence="1">Uncharacterized protein</fullName>
    </submittedName>
</protein>
<dbReference type="AlphaFoldDB" id="A0A0F9FMU6"/>
<sequence length="303" mass="34293">MIKVNSKKTKHGSHTPAYYLHRHLSARTDEHWRIDALHASDVTKDDFCPRYMALAKLLKHKPKERPSATCDQVVYAQGRLHATMLINWFAEMGYAWGNWLCVGCGCKRLHCQRPTDCVTPKCRGKAFIYVETRIRSKKSGISCGIDLFLALPGRAKLLVVEIKSYDKEKFKALKMPLADHRVRTSLYLRCLEEAGQQWADIVDVTEADILYVSKGGYGEKTTVPTKIWGLRDRAWSPFKTFTITRDDSLTDDYTKRALPFHEFMTDGTTPSGVCSSALATRAENCDLRVQCFSGKYPSGGKAK</sequence>
<organism evidence="1">
    <name type="scientific">marine sediment metagenome</name>
    <dbReference type="NCBI Taxonomy" id="412755"/>
    <lineage>
        <taxon>unclassified sequences</taxon>
        <taxon>metagenomes</taxon>
        <taxon>ecological metagenomes</taxon>
    </lineage>
</organism>
<name>A0A0F9FMU6_9ZZZZ</name>
<comment type="caution">
    <text evidence="1">The sequence shown here is derived from an EMBL/GenBank/DDBJ whole genome shotgun (WGS) entry which is preliminary data.</text>
</comment>